<keyword evidence="2 5" id="KW-0863">Zinc-finger</keyword>
<dbReference type="OrthoDB" id="7312725at2759"/>
<evidence type="ECO:0000256" key="3">
    <source>
        <dbReference type="ARBA" id="ARBA00022833"/>
    </source>
</evidence>
<dbReference type="GO" id="GO:0008270">
    <property type="term" value="F:zinc ion binding"/>
    <property type="evidence" value="ECO:0007669"/>
    <property type="project" value="UniProtKB-KW"/>
</dbReference>
<gene>
    <name evidence="8" type="primary">LOC117641874</name>
</gene>
<keyword evidence="3" id="KW-0862">Zinc</keyword>
<dbReference type="InterPro" id="IPR006612">
    <property type="entry name" value="THAP_Znf"/>
</dbReference>
<protein>
    <submittedName>
        <fullName evidence="8">THAP domain-containing protein 6-like</fullName>
    </submittedName>
</protein>
<dbReference type="Proteomes" id="UP000515158">
    <property type="component" value="Unplaced"/>
</dbReference>
<keyword evidence="1" id="KW-0479">Metal-binding</keyword>
<evidence type="ECO:0000256" key="4">
    <source>
        <dbReference type="ARBA" id="ARBA00023125"/>
    </source>
</evidence>
<dbReference type="KEGG" id="tpal:117641874"/>
<sequence>MKFCALLACKNRDVKNKKTSGIKHHVFPSEDAIRGQWISFVNKFNRTLDWTTKANKGAYLSEDHFEKDLYSQSGCLVHHAVPTKDPNLLQKRPLR</sequence>
<keyword evidence="4 5" id="KW-0238">DNA-binding</keyword>
<accession>A0A6P8YG60</accession>
<evidence type="ECO:0000259" key="6">
    <source>
        <dbReference type="PROSITE" id="PS50950"/>
    </source>
</evidence>
<dbReference type="SUPFAM" id="SSF57716">
    <property type="entry name" value="Glucocorticoid receptor-like (DNA-binding domain)"/>
    <property type="match status" value="1"/>
</dbReference>
<dbReference type="GeneID" id="117641874"/>
<keyword evidence="7" id="KW-1185">Reference proteome</keyword>
<organism evidence="8">
    <name type="scientific">Thrips palmi</name>
    <name type="common">Melon thrips</name>
    <dbReference type="NCBI Taxonomy" id="161013"/>
    <lineage>
        <taxon>Eukaryota</taxon>
        <taxon>Metazoa</taxon>
        <taxon>Ecdysozoa</taxon>
        <taxon>Arthropoda</taxon>
        <taxon>Hexapoda</taxon>
        <taxon>Insecta</taxon>
        <taxon>Pterygota</taxon>
        <taxon>Neoptera</taxon>
        <taxon>Paraneoptera</taxon>
        <taxon>Thysanoptera</taxon>
        <taxon>Terebrantia</taxon>
        <taxon>Thripoidea</taxon>
        <taxon>Thripidae</taxon>
        <taxon>Thrips</taxon>
    </lineage>
</organism>
<reference evidence="8" key="1">
    <citation type="submission" date="2025-08" db="UniProtKB">
        <authorList>
            <consortium name="RefSeq"/>
        </authorList>
    </citation>
    <scope>IDENTIFICATION</scope>
    <source>
        <tissue evidence="8">Total insect</tissue>
    </source>
</reference>
<name>A0A6P8YG60_THRPL</name>
<dbReference type="GO" id="GO:0003677">
    <property type="term" value="F:DNA binding"/>
    <property type="evidence" value="ECO:0007669"/>
    <property type="project" value="UniProtKB-UniRule"/>
</dbReference>
<evidence type="ECO:0000313" key="8">
    <source>
        <dbReference type="RefSeq" id="XP_034235516.1"/>
    </source>
</evidence>
<dbReference type="RefSeq" id="XP_034235516.1">
    <property type="nucleotide sequence ID" value="XM_034379625.1"/>
</dbReference>
<dbReference type="AlphaFoldDB" id="A0A6P8YG60"/>
<evidence type="ECO:0000256" key="5">
    <source>
        <dbReference type="PROSITE-ProRule" id="PRU00309"/>
    </source>
</evidence>
<dbReference type="Pfam" id="PF05485">
    <property type="entry name" value="THAP"/>
    <property type="match status" value="1"/>
</dbReference>
<dbReference type="PROSITE" id="PS50950">
    <property type="entry name" value="ZF_THAP"/>
    <property type="match status" value="1"/>
</dbReference>
<proteinExistence type="predicted"/>
<evidence type="ECO:0000256" key="2">
    <source>
        <dbReference type="ARBA" id="ARBA00022771"/>
    </source>
</evidence>
<dbReference type="SMART" id="SM00980">
    <property type="entry name" value="THAP"/>
    <property type="match status" value="1"/>
</dbReference>
<dbReference type="InParanoid" id="A0A6P8YG60"/>
<evidence type="ECO:0000313" key="7">
    <source>
        <dbReference type="Proteomes" id="UP000515158"/>
    </source>
</evidence>
<evidence type="ECO:0000256" key="1">
    <source>
        <dbReference type="ARBA" id="ARBA00022723"/>
    </source>
</evidence>
<feature type="domain" description="THAP-type" evidence="6">
    <location>
        <begin position="1"/>
        <end position="85"/>
    </location>
</feature>